<dbReference type="PANTHER" id="PTHR28027:SF1">
    <property type="entry name" value="CAMP INDEPENDENT REGULATORY PROTEIN (AFU_ORTHOLOGUE AFUA_3G09640)"/>
    <property type="match status" value="1"/>
</dbReference>
<keyword evidence="3" id="KW-1185">Reference proteome</keyword>
<accession>A0AAD7J5N4</accession>
<dbReference type="Pfam" id="PF09729">
    <property type="entry name" value="Gti1_Pac2"/>
    <property type="match status" value="1"/>
</dbReference>
<gene>
    <name evidence="2" type="ORF">DFH07DRAFT_742258</name>
</gene>
<evidence type="ECO:0000313" key="3">
    <source>
        <dbReference type="Proteomes" id="UP001215280"/>
    </source>
</evidence>
<dbReference type="InterPro" id="IPR018608">
    <property type="entry name" value="Gti1/Pac2"/>
</dbReference>
<feature type="non-terminal residue" evidence="2">
    <location>
        <position position="1"/>
    </location>
</feature>
<name>A0AAD7J5N4_9AGAR</name>
<evidence type="ECO:0000256" key="1">
    <source>
        <dbReference type="SAM" id="MobiDB-lite"/>
    </source>
</evidence>
<proteinExistence type="predicted"/>
<dbReference type="EMBL" id="JARJLG010000059">
    <property type="protein sequence ID" value="KAJ7757250.1"/>
    <property type="molecule type" value="Genomic_DNA"/>
</dbReference>
<dbReference type="Proteomes" id="UP001215280">
    <property type="component" value="Unassembled WGS sequence"/>
</dbReference>
<reference evidence="2" key="1">
    <citation type="submission" date="2023-03" db="EMBL/GenBank/DDBJ databases">
        <title>Massive genome expansion in bonnet fungi (Mycena s.s.) driven by repeated elements and novel gene families across ecological guilds.</title>
        <authorList>
            <consortium name="Lawrence Berkeley National Laboratory"/>
            <person name="Harder C.B."/>
            <person name="Miyauchi S."/>
            <person name="Viragh M."/>
            <person name="Kuo A."/>
            <person name="Thoen E."/>
            <person name="Andreopoulos B."/>
            <person name="Lu D."/>
            <person name="Skrede I."/>
            <person name="Drula E."/>
            <person name="Henrissat B."/>
            <person name="Morin E."/>
            <person name="Kohler A."/>
            <person name="Barry K."/>
            <person name="LaButti K."/>
            <person name="Morin E."/>
            <person name="Salamov A."/>
            <person name="Lipzen A."/>
            <person name="Mereny Z."/>
            <person name="Hegedus B."/>
            <person name="Baldrian P."/>
            <person name="Stursova M."/>
            <person name="Weitz H."/>
            <person name="Taylor A."/>
            <person name="Grigoriev I.V."/>
            <person name="Nagy L.G."/>
            <person name="Martin F."/>
            <person name="Kauserud H."/>
        </authorList>
    </citation>
    <scope>NUCLEOTIDE SEQUENCE</scope>
    <source>
        <strain evidence="2">CBHHK188m</strain>
    </source>
</reference>
<dbReference type="PANTHER" id="PTHR28027">
    <property type="entry name" value="TRANSCRIPTIONAL REGULATOR MIT1"/>
    <property type="match status" value="1"/>
</dbReference>
<organism evidence="2 3">
    <name type="scientific">Mycena maculata</name>
    <dbReference type="NCBI Taxonomy" id="230809"/>
    <lineage>
        <taxon>Eukaryota</taxon>
        <taxon>Fungi</taxon>
        <taxon>Dikarya</taxon>
        <taxon>Basidiomycota</taxon>
        <taxon>Agaricomycotina</taxon>
        <taxon>Agaricomycetes</taxon>
        <taxon>Agaricomycetidae</taxon>
        <taxon>Agaricales</taxon>
        <taxon>Marasmiineae</taxon>
        <taxon>Mycenaceae</taxon>
        <taxon>Mycena</taxon>
    </lineage>
</organism>
<evidence type="ECO:0000313" key="2">
    <source>
        <dbReference type="EMBL" id="KAJ7757250.1"/>
    </source>
</evidence>
<dbReference type="AlphaFoldDB" id="A0AAD7J5N4"/>
<comment type="caution">
    <text evidence="2">The sequence shown here is derived from an EMBL/GenBank/DDBJ whole genome shotgun (WGS) entry which is preliminary data.</text>
</comment>
<sequence length="290" mass="32627">IRDITDAHRVLEAVRMDILPLVRRRLLPQERAQLQSGNVFVWEESEPEDGLVRWTDGRRWSQSRMRGDYLYYEEKMEKTDAEKQAKAARRAMKVSECSASIPGPPKRKDRPSKADGLTKQTYSVTIQLPGSAATKKKWHIVAYFSARNCDILPVVEDYEYLRDIRVPAGVFLNTNRPVNGSLEKFPTPQAVPGGNWSAAERYPPAPGANELKLDFMLSCQPPSGDRAVVLPAISPAHSPVTLPPISSLGYHPQRPPIHSHSQPAAKVPPRYSWSVCSDDRRILDRFPVVI</sequence>
<dbReference type="GO" id="GO:0003677">
    <property type="term" value="F:DNA binding"/>
    <property type="evidence" value="ECO:0007669"/>
    <property type="project" value="TreeGrafter"/>
</dbReference>
<protein>
    <submittedName>
        <fullName evidence="2">Gti1/Pac2 family-domain-containing protein</fullName>
    </submittedName>
</protein>
<feature type="region of interest" description="Disordered" evidence="1">
    <location>
        <begin position="87"/>
        <end position="116"/>
    </location>
</feature>